<keyword evidence="3 5" id="KW-0808">Transferase</keyword>
<dbReference type="Gene3D" id="1.10.155.10">
    <property type="entry name" value="Chemotaxis receptor methyltransferase CheR, N-terminal domain"/>
    <property type="match status" value="1"/>
</dbReference>
<evidence type="ECO:0000256" key="3">
    <source>
        <dbReference type="ARBA" id="ARBA00022679"/>
    </source>
</evidence>
<proteinExistence type="predicted"/>
<organism evidence="8 9">
    <name type="scientific">Nitrospirillum iridis</name>
    <dbReference type="NCBI Taxonomy" id="765888"/>
    <lineage>
        <taxon>Bacteria</taxon>
        <taxon>Pseudomonadati</taxon>
        <taxon>Pseudomonadota</taxon>
        <taxon>Alphaproteobacteria</taxon>
        <taxon>Rhodospirillales</taxon>
        <taxon>Azospirillaceae</taxon>
        <taxon>Nitrospirillum</taxon>
    </lineage>
</organism>
<feature type="domain" description="CheR-type methyltransferase" evidence="7">
    <location>
        <begin position="20"/>
        <end position="293"/>
    </location>
</feature>
<dbReference type="GO" id="GO:0032259">
    <property type="term" value="P:methylation"/>
    <property type="evidence" value="ECO:0007669"/>
    <property type="project" value="UniProtKB-KW"/>
</dbReference>
<dbReference type="PIRSF" id="PIRSF000410">
    <property type="entry name" value="CheR"/>
    <property type="match status" value="1"/>
</dbReference>
<dbReference type="InterPro" id="IPR050903">
    <property type="entry name" value="Bact_Chemotaxis_MeTrfase"/>
</dbReference>
<comment type="function">
    <text evidence="5">Methylation of the membrane-bound methyl-accepting chemotaxis proteins (MCP) to form gamma-glutamyl methyl ester residues in MCP.</text>
</comment>
<evidence type="ECO:0000256" key="2">
    <source>
        <dbReference type="ARBA" id="ARBA00022603"/>
    </source>
</evidence>
<dbReference type="InterPro" id="IPR026024">
    <property type="entry name" value="Chemotaxis_MeTrfase_CheR"/>
</dbReference>
<dbReference type="InterPro" id="IPR029063">
    <property type="entry name" value="SAM-dependent_MTases_sf"/>
</dbReference>
<dbReference type="PANTHER" id="PTHR24422">
    <property type="entry name" value="CHEMOTAXIS PROTEIN METHYLTRANSFERASE"/>
    <property type="match status" value="1"/>
</dbReference>
<keyword evidence="2 5" id="KW-0489">Methyltransferase</keyword>
<evidence type="ECO:0000313" key="9">
    <source>
        <dbReference type="Proteomes" id="UP000539175"/>
    </source>
</evidence>
<dbReference type="PRINTS" id="PR00996">
    <property type="entry name" value="CHERMTFRASE"/>
</dbReference>
<dbReference type="Pfam" id="PF01739">
    <property type="entry name" value="CheR"/>
    <property type="match status" value="1"/>
</dbReference>
<dbReference type="SMART" id="SM00138">
    <property type="entry name" value="MeTrc"/>
    <property type="match status" value="1"/>
</dbReference>
<evidence type="ECO:0000256" key="6">
    <source>
        <dbReference type="PIRSR" id="PIRSR000410-1"/>
    </source>
</evidence>
<evidence type="ECO:0000256" key="5">
    <source>
        <dbReference type="PIRNR" id="PIRNR000410"/>
    </source>
</evidence>
<evidence type="ECO:0000259" key="7">
    <source>
        <dbReference type="PROSITE" id="PS50123"/>
    </source>
</evidence>
<name>A0A7X0B074_9PROT</name>
<protein>
    <recommendedName>
        <fullName evidence="5">Chemotaxis protein methyltransferase</fullName>
        <ecNumber evidence="5">2.1.1.80</ecNumber>
    </recommendedName>
</protein>
<feature type="binding site" evidence="6">
    <location>
        <begin position="221"/>
        <end position="222"/>
    </location>
    <ligand>
        <name>S-adenosyl-L-methionine</name>
        <dbReference type="ChEBI" id="CHEBI:59789"/>
    </ligand>
</feature>
<feature type="binding site" evidence="6">
    <location>
        <position position="91"/>
    </location>
    <ligand>
        <name>S-adenosyl-L-methionine</name>
        <dbReference type="ChEBI" id="CHEBI:59789"/>
    </ligand>
</feature>
<dbReference type="EC" id="2.1.1.80" evidence="5"/>
<feature type="binding site" evidence="6">
    <location>
        <position position="97"/>
    </location>
    <ligand>
        <name>S-adenosyl-L-methionine</name>
        <dbReference type="ChEBI" id="CHEBI:59789"/>
    </ligand>
</feature>
<gene>
    <name evidence="8" type="ORF">FHS74_003938</name>
</gene>
<evidence type="ECO:0000313" key="8">
    <source>
        <dbReference type="EMBL" id="MBB6253369.1"/>
    </source>
</evidence>
<feature type="binding site" evidence="6">
    <location>
        <position position="163"/>
    </location>
    <ligand>
        <name>S-adenosyl-L-methionine</name>
        <dbReference type="ChEBI" id="CHEBI:59789"/>
    </ligand>
</feature>
<dbReference type="EMBL" id="JACIIZ010000011">
    <property type="protein sequence ID" value="MBB6253369.1"/>
    <property type="molecule type" value="Genomic_DNA"/>
</dbReference>
<dbReference type="InterPro" id="IPR036804">
    <property type="entry name" value="CheR_N_sf"/>
</dbReference>
<feature type="binding site" evidence="6">
    <location>
        <position position="93"/>
    </location>
    <ligand>
        <name>S-adenosyl-L-methionine</name>
        <dbReference type="ChEBI" id="CHEBI:59789"/>
    </ligand>
</feature>
<dbReference type="GO" id="GO:0008983">
    <property type="term" value="F:protein-glutamate O-methyltransferase activity"/>
    <property type="evidence" value="ECO:0007669"/>
    <property type="project" value="UniProtKB-EC"/>
</dbReference>
<feature type="binding site" evidence="6">
    <location>
        <position position="137"/>
    </location>
    <ligand>
        <name>S-adenosyl-L-methionine</name>
        <dbReference type="ChEBI" id="CHEBI:59789"/>
    </ligand>
</feature>
<feature type="binding site" evidence="6">
    <location>
        <begin position="239"/>
        <end position="240"/>
    </location>
    <ligand>
        <name>S-adenosyl-L-methionine</name>
        <dbReference type="ChEBI" id="CHEBI:59789"/>
    </ligand>
</feature>
<dbReference type="PROSITE" id="PS50123">
    <property type="entry name" value="CHER"/>
    <property type="match status" value="1"/>
</dbReference>
<dbReference type="InterPro" id="IPR000780">
    <property type="entry name" value="CheR_MeTrfase"/>
</dbReference>
<dbReference type="AlphaFoldDB" id="A0A7X0B074"/>
<dbReference type="Gene3D" id="3.40.50.150">
    <property type="entry name" value="Vaccinia Virus protein VP39"/>
    <property type="match status" value="1"/>
</dbReference>
<dbReference type="PANTHER" id="PTHR24422:SF26">
    <property type="entry name" value="CHEMOTAXIS PROTEIN METHYLTRANSFERASE"/>
    <property type="match status" value="1"/>
</dbReference>
<evidence type="ECO:0000256" key="4">
    <source>
        <dbReference type="ARBA" id="ARBA00022691"/>
    </source>
</evidence>
<accession>A0A7X0B074</accession>
<sequence length="293" mass="32761">MADQAEGASWTAAVAAVDGLSARDFRRLAAFIQDYSGIKMPESKRTMVEGRLRKRVAATGAADLADYCARLFDDGGLADEAVHLIDVVTTNKTEFFREQEHFRILETVALPRLLAERRASPYTTLKVWSTASSIGAEPYTLAMVLADASQRHGGFRIDIIATDISTRVLETAAAAIYPEEMIAPVPLEMRQRYLLRSRDRAQRLVRVVPELRRLVRFGRLNLMDATYPVDRDLDVIFCRNILIYFDKPTQQAVLAHLCDHLRPGGYLFLGHSESAAGFGLPMKPMGASVFRRE</sequence>
<dbReference type="InterPro" id="IPR022642">
    <property type="entry name" value="CheR_C"/>
</dbReference>
<dbReference type="Proteomes" id="UP000539175">
    <property type="component" value="Unassembled WGS sequence"/>
</dbReference>
<comment type="catalytic activity">
    <reaction evidence="1 5">
        <text>L-glutamyl-[protein] + S-adenosyl-L-methionine = [protein]-L-glutamate 5-O-methyl ester + S-adenosyl-L-homocysteine</text>
        <dbReference type="Rhea" id="RHEA:24452"/>
        <dbReference type="Rhea" id="RHEA-COMP:10208"/>
        <dbReference type="Rhea" id="RHEA-COMP:10311"/>
        <dbReference type="ChEBI" id="CHEBI:29973"/>
        <dbReference type="ChEBI" id="CHEBI:57856"/>
        <dbReference type="ChEBI" id="CHEBI:59789"/>
        <dbReference type="ChEBI" id="CHEBI:82795"/>
        <dbReference type="EC" id="2.1.1.80"/>
    </reaction>
</comment>
<evidence type="ECO:0000256" key="1">
    <source>
        <dbReference type="ARBA" id="ARBA00001541"/>
    </source>
</evidence>
<comment type="caution">
    <text evidence="8">The sequence shown here is derived from an EMBL/GenBank/DDBJ whole genome shotgun (WGS) entry which is preliminary data.</text>
</comment>
<dbReference type="SUPFAM" id="SSF47757">
    <property type="entry name" value="Chemotaxis receptor methyltransferase CheR, N-terminal domain"/>
    <property type="match status" value="1"/>
</dbReference>
<dbReference type="InterPro" id="IPR022641">
    <property type="entry name" value="CheR_N"/>
</dbReference>
<dbReference type="SUPFAM" id="SSF53335">
    <property type="entry name" value="S-adenosyl-L-methionine-dependent methyltransferases"/>
    <property type="match status" value="1"/>
</dbReference>
<keyword evidence="4 5" id="KW-0949">S-adenosyl-L-methionine</keyword>
<reference evidence="8 9" key="1">
    <citation type="submission" date="2020-08" db="EMBL/GenBank/DDBJ databases">
        <title>Genomic Encyclopedia of Type Strains, Phase IV (KMG-IV): sequencing the most valuable type-strain genomes for metagenomic binning, comparative biology and taxonomic classification.</title>
        <authorList>
            <person name="Goeker M."/>
        </authorList>
    </citation>
    <scope>NUCLEOTIDE SEQUENCE [LARGE SCALE GENOMIC DNA]</scope>
    <source>
        <strain evidence="8 9">DSM 22198</strain>
    </source>
</reference>
<dbReference type="Pfam" id="PF03705">
    <property type="entry name" value="CheR_N"/>
    <property type="match status" value="1"/>
</dbReference>
<keyword evidence="9" id="KW-1185">Reference proteome</keyword>